<dbReference type="PANTHER" id="PTHR43685:SF2">
    <property type="entry name" value="GLYCOSYLTRANSFERASE 2-LIKE DOMAIN-CONTAINING PROTEIN"/>
    <property type="match status" value="1"/>
</dbReference>
<dbReference type="InterPro" id="IPR029044">
    <property type="entry name" value="Nucleotide-diphossugar_trans"/>
</dbReference>
<dbReference type="CDD" id="cd00761">
    <property type="entry name" value="Glyco_tranf_GTA_type"/>
    <property type="match status" value="2"/>
</dbReference>
<feature type="domain" description="Glycosyltransferase 2-like" evidence="2">
    <location>
        <begin position="532"/>
        <end position="638"/>
    </location>
</feature>
<sequence length="745" mass="80875">MDGRQVTLGIYVDGDPAALEASVRSIIEHAGMALELVLLVDADSFAAGRYPFKAHRVGNGAGRAAAFNRLVAAHDSARYVFLENGVRLGPSCLRRLCAALDADPAHGLAGPSTDRAWNEQAQPPQPASGPYALELGAEAAARRYGDSWRTLEPLHSLSDFCYAVRRDVVIAIGAADEGYGSGPCWEMDYNIRAARAGFKALWVGAAYAERGAHPATPAAQAERAFTASRQRYQDSFCARLDQPGAAYSAHCKGEQCAYFAQPQRLTLRVALPPAPAAAPAHAPGLPLVSCIMPTCGRARFVAQAIGYFLRQDYPQRELVIAFERDEDLPAHAPDSRIRYLRTPAGSSIGAKRNAAAAAAAGAIIAQWDDDDWYGVTRLSLQVWPIVAGVAEISGVGDTQFLQIDQGQCWHASAALHRRLFVENVCGGSLVFTRAAWESAGGYPATSLREDADMMVAAMRHGARLCRVPAHEAFVYIRHRANTWRFDEGSYLEADQWRKVAHPSCMDGDSAFYAAHLNAGALAAAPAPLPMVSCIMPTAGRRQFVPAAIGHFLRQGYPNKELIIVDDGADPVADLVPEHPAISYVRLPRKASIGAKRNHACMIALGSIIAHWDDDDWMGPDWLASQVQTLLSSGADVCGLDKVYFHAPAQGRAWRYVYDGVRPWVAGGTLCYTRDCWEKSPFPDMQVGEDTAFLWNGVKRLAVNDACRSYVATVHPGNTSTKHTTDRRWTEHPVDDIVNFINSAQA</sequence>
<dbReference type="Pfam" id="PF00535">
    <property type="entry name" value="Glycos_transf_2"/>
    <property type="match status" value="2"/>
</dbReference>
<gene>
    <name evidence="3" type="ORF">F2P45_12905</name>
</gene>
<dbReference type="PANTHER" id="PTHR43685">
    <property type="entry name" value="GLYCOSYLTRANSFERASE"/>
    <property type="match status" value="1"/>
</dbReference>
<dbReference type="SUPFAM" id="SSF53448">
    <property type="entry name" value="Nucleotide-diphospho-sugar transferases"/>
    <property type="match status" value="3"/>
</dbReference>
<reference evidence="3 4" key="1">
    <citation type="submission" date="2019-10" db="EMBL/GenBank/DDBJ databases">
        <title>Taxonomy of Antarctic Massilia spp.: description of Massilia rubra sp. nov., Massilia aquatica sp. nov., Massilia mucilaginosa sp. nov., Massilia frigida sp. nov. isolated from streams, lakes and regoliths.</title>
        <authorList>
            <person name="Holochova P."/>
            <person name="Sedlacek I."/>
            <person name="Kralova S."/>
            <person name="Maslanova I."/>
            <person name="Busse H.-J."/>
            <person name="Stankova E."/>
            <person name="Vrbovska V."/>
            <person name="Kovarovic V."/>
            <person name="Bartak M."/>
            <person name="Svec P."/>
            <person name="Pantucek R."/>
        </authorList>
    </citation>
    <scope>NUCLEOTIDE SEQUENCE [LARGE SCALE GENOMIC DNA]</scope>
    <source>
        <strain evidence="3 4">CCM 8733</strain>
    </source>
</reference>
<feature type="domain" description="Glycosyltransferase 2-like" evidence="2">
    <location>
        <begin position="289"/>
        <end position="382"/>
    </location>
</feature>
<proteinExistence type="predicted"/>
<evidence type="ECO:0000259" key="2">
    <source>
        <dbReference type="Pfam" id="PF00535"/>
    </source>
</evidence>
<protein>
    <submittedName>
        <fullName evidence="3">Glycosyltransferase</fullName>
    </submittedName>
</protein>
<comment type="caution">
    <text evidence="3">The sequence shown here is derived from an EMBL/GenBank/DDBJ whole genome shotgun (WGS) entry which is preliminary data.</text>
</comment>
<accession>A0ABX0NT07</accession>
<dbReference type="EMBL" id="WHJH01000012">
    <property type="protein sequence ID" value="NHZ89906.1"/>
    <property type="molecule type" value="Genomic_DNA"/>
</dbReference>
<dbReference type="Proteomes" id="UP000609726">
    <property type="component" value="Unassembled WGS sequence"/>
</dbReference>
<name>A0ABX0NT07_9BURK</name>
<organism evidence="3 4">
    <name type="scientific">Massilia mucilaginosa</name>
    <dbReference type="NCBI Taxonomy" id="2609282"/>
    <lineage>
        <taxon>Bacteria</taxon>
        <taxon>Pseudomonadati</taxon>
        <taxon>Pseudomonadota</taxon>
        <taxon>Betaproteobacteria</taxon>
        <taxon>Burkholderiales</taxon>
        <taxon>Oxalobacteraceae</taxon>
        <taxon>Telluria group</taxon>
        <taxon>Massilia</taxon>
    </lineage>
</organism>
<evidence type="ECO:0000313" key="3">
    <source>
        <dbReference type="EMBL" id="NHZ89906.1"/>
    </source>
</evidence>
<keyword evidence="4" id="KW-1185">Reference proteome</keyword>
<evidence type="ECO:0000313" key="4">
    <source>
        <dbReference type="Proteomes" id="UP000609726"/>
    </source>
</evidence>
<evidence type="ECO:0000256" key="1">
    <source>
        <dbReference type="SAM" id="MobiDB-lite"/>
    </source>
</evidence>
<dbReference type="Gene3D" id="3.90.550.10">
    <property type="entry name" value="Spore Coat Polysaccharide Biosynthesis Protein SpsA, Chain A"/>
    <property type="match status" value="3"/>
</dbReference>
<feature type="region of interest" description="Disordered" evidence="1">
    <location>
        <begin position="109"/>
        <end position="129"/>
    </location>
</feature>
<dbReference type="InterPro" id="IPR001173">
    <property type="entry name" value="Glyco_trans_2-like"/>
</dbReference>
<dbReference type="InterPro" id="IPR050834">
    <property type="entry name" value="Glycosyltransf_2"/>
</dbReference>